<keyword evidence="3" id="KW-0378">Hydrolase</keyword>
<feature type="domain" description="Metallo-beta-lactamase" evidence="5">
    <location>
        <begin position="52"/>
        <end position="243"/>
    </location>
</feature>
<dbReference type="EMBL" id="JASNJD010000008">
    <property type="protein sequence ID" value="MDK3018480.1"/>
    <property type="molecule type" value="Genomic_DNA"/>
</dbReference>
<dbReference type="PANTHER" id="PTHR42978">
    <property type="entry name" value="QUORUM-QUENCHING LACTONASE YTNP-RELATED-RELATED"/>
    <property type="match status" value="1"/>
</dbReference>
<comment type="similarity">
    <text evidence="1">Belongs to the metallo-beta-lactamase superfamily.</text>
</comment>
<dbReference type="Gene3D" id="3.60.15.10">
    <property type="entry name" value="Ribonuclease Z/Hydroxyacylglutathione hydrolase-like"/>
    <property type="match status" value="1"/>
</dbReference>
<keyword evidence="4" id="KW-0862">Zinc</keyword>
<keyword evidence="2" id="KW-0479">Metal-binding</keyword>
<evidence type="ECO:0000256" key="4">
    <source>
        <dbReference type="ARBA" id="ARBA00022833"/>
    </source>
</evidence>
<reference evidence="6 7" key="1">
    <citation type="submission" date="2023-05" db="EMBL/GenBank/DDBJ databases">
        <title>Pseudodonghicola sp. nov.</title>
        <authorList>
            <person name="Huang J."/>
        </authorList>
    </citation>
    <scope>NUCLEOTIDE SEQUENCE [LARGE SCALE GENOMIC DNA]</scope>
    <source>
        <strain evidence="6 7">IC7</strain>
    </source>
</reference>
<dbReference type="CDD" id="cd07720">
    <property type="entry name" value="OPHC2-like_MBL-fold"/>
    <property type="match status" value="1"/>
</dbReference>
<dbReference type="Pfam" id="PF00753">
    <property type="entry name" value="Lactamase_B"/>
    <property type="match status" value="1"/>
</dbReference>
<dbReference type="InterPro" id="IPR001279">
    <property type="entry name" value="Metallo-B-lactamas"/>
</dbReference>
<dbReference type="PANTHER" id="PTHR42978:SF6">
    <property type="entry name" value="QUORUM-QUENCHING LACTONASE YTNP-RELATED"/>
    <property type="match status" value="1"/>
</dbReference>
<organism evidence="6 7">
    <name type="scientific">Pseudodonghicola flavimaris</name>
    <dbReference type="NCBI Taxonomy" id="3050036"/>
    <lineage>
        <taxon>Bacteria</taxon>
        <taxon>Pseudomonadati</taxon>
        <taxon>Pseudomonadota</taxon>
        <taxon>Alphaproteobacteria</taxon>
        <taxon>Rhodobacterales</taxon>
        <taxon>Paracoccaceae</taxon>
        <taxon>Pseudodonghicola</taxon>
    </lineage>
</organism>
<dbReference type="SUPFAM" id="SSF56281">
    <property type="entry name" value="Metallo-hydrolase/oxidoreductase"/>
    <property type="match status" value="1"/>
</dbReference>
<dbReference type="InterPro" id="IPR036866">
    <property type="entry name" value="RibonucZ/Hydroxyglut_hydro"/>
</dbReference>
<dbReference type="InterPro" id="IPR051013">
    <property type="entry name" value="MBL_superfamily_lactonases"/>
</dbReference>
<name>A0ABT7F1N1_9RHOB</name>
<proteinExistence type="inferred from homology"/>
<dbReference type="Proteomes" id="UP001243757">
    <property type="component" value="Unassembled WGS sequence"/>
</dbReference>
<evidence type="ECO:0000259" key="5">
    <source>
        <dbReference type="SMART" id="SM00849"/>
    </source>
</evidence>
<sequence>MTRMVEGIAQLSVARTEVFCLTDGRIDLGTEVFPEVDPARREAAHPGSVQVAVNCHLLRHADGQLDLVDTGCGPAIYDGAGGRLIARLAELGIAPEQIDRILFTHLHGDHAAGALTPDGSLMFPRARIVMQAAERAYWQDRPDSAGGRLLAAAADRITTVGPDADLGQGVSAWSLPGHTPGHMGLMIGGQLALIGDVAHSYALQLPDPAVHTRYDIDSAVADASRLAAFDRIAAAGLIFSGSHLPGPEKFLRLAALDGGGFRSLPQ</sequence>
<evidence type="ECO:0000313" key="6">
    <source>
        <dbReference type="EMBL" id="MDK3018480.1"/>
    </source>
</evidence>
<evidence type="ECO:0000313" key="7">
    <source>
        <dbReference type="Proteomes" id="UP001243757"/>
    </source>
</evidence>
<evidence type="ECO:0000256" key="1">
    <source>
        <dbReference type="ARBA" id="ARBA00007749"/>
    </source>
</evidence>
<accession>A0ABT7F1N1</accession>
<keyword evidence="7" id="KW-1185">Reference proteome</keyword>
<evidence type="ECO:0000256" key="3">
    <source>
        <dbReference type="ARBA" id="ARBA00022801"/>
    </source>
</evidence>
<comment type="caution">
    <text evidence="6">The sequence shown here is derived from an EMBL/GenBank/DDBJ whole genome shotgun (WGS) entry which is preliminary data.</text>
</comment>
<dbReference type="RefSeq" id="WP_284481296.1">
    <property type="nucleotide sequence ID" value="NZ_JASNJD010000008.1"/>
</dbReference>
<gene>
    <name evidence="6" type="ORF">QO033_12405</name>
</gene>
<protein>
    <submittedName>
        <fullName evidence="6">MBL fold metallo-hydrolase</fullName>
    </submittedName>
</protein>
<evidence type="ECO:0000256" key="2">
    <source>
        <dbReference type="ARBA" id="ARBA00022723"/>
    </source>
</evidence>
<dbReference type="SMART" id="SM00849">
    <property type="entry name" value="Lactamase_B"/>
    <property type="match status" value="1"/>
</dbReference>